<dbReference type="PANTHER" id="PTHR33627">
    <property type="entry name" value="TRANSPOSASE"/>
    <property type="match status" value="1"/>
</dbReference>
<comment type="caution">
    <text evidence="3">The sequence shown here is derived from an EMBL/GenBank/DDBJ whole genome shotgun (WGS) entry which is preliminary data.</text>
</comment>
<organism evidence="3 4">
    <name type="scientific">Nocardia puris</name>
    <dbReference type="NCBI Taxonomy" id="208602"/>
    <lineage>
        <taxon>Bacteria</taxon>
        <taxon>Bacillati</taxon>
        <taxon>Actinomycetota</taxon>
        <taxon>Actinomycetes</taxon>
        <taxon>Mycobacteriales</taxon>
        <taxon>Nocardiaceae</taxon>
        <taxon>Nocardia</taxon>
    </lineage>
</organism>
<dbReference type="InterPro" id="IPR038721">
    <property type="entry name" value="IS701-like_DDE_dom"/>
</dbReference>
<evidence type="ECO:0000313" key="3">
    <source>
        <dbReference type="EMBL" id="RBO78305.1"/>
    </source>
</evidence>
<dbReference type="STRING" id="1210090.GCA_001613185_07189"/>
<dbReference type="PANTHER" id="PTHR33627:SF1">
    <property type="entry name" value="TRANSPOSASE"/>
    <property type="match status" value="1"/>
</dbReference>
<evidence type="ECO:0000256" key="1">
    <source>
        <dbReference type="SAM" id="MobiDB-lite"/>
    </source>
</evidence>
<evidence type="ECO:0000259" key="2">
    <source>
        <dbReference type="Pfam" id="PF13546"/>
    </source>
</evidence>
<dbReference type="EMBL" id="QNRE01000054">
    <property type="protein sequence ID" value="RBO78305.1"/>
    <property type="molecule type" value="Genomic_DNA"/>
</dbReference>
<dbReference type="Proteomes" id="UP000252586">
    <property type="component" value="Unassembled WGS sequence"/>
</dbReference>
<protein>
    <submittedName>
        <fullName evidence="3">DDE superfamily endonuclease</fullName>
    </submittedName>
</protein>
<proteinExistence type="predicted"/>
<feature type="region of interest" description="Disordered" evidence="1">
    <location>
        <begin position="245"/>
        <end position="288"/>
    </location>
</feature>
<feature type="compositionally biased region" description="Basic and acidic residues" evidence="1">
    <location>
        <begin position="255"/>
        <end position="268"/>
    </location>
</feature>
<dbReference type="AlphaFoldDB" id="A0A366CSY0"/>
<sequence>MMLLVSGLDVEWPPRDHVVFVCDTTELAVAAAAIVDPDRWQREFGELTGRVGARFARVETRRTGAKMLAGMMSELPNKNCWTLAEHAGDTSPDAMQHLLAAAVVDEDGLRDDLRDYVFEHLGGAGAILVVDESGDLKKGTKTVGVQRQYTGTAGRIENSQVAVYLGYATEAGHAFVDTELYLPKSWTADRGRCAQAGIPADVDFATKPALAKKMIVRALDGGITASWVTGDEVYGADPGLRRELETRGIGYGPGDRLRSAGADRDRPHPCRPAGRASAQPRLAAAFGR</sequence>
<keyword evidence="3" id="KW-0540">Nuclease</keyword>
<evidence type="ECO:0000313" key="4">
    <source>
        <dbReference type="Proteomes" id="UP000252586"/>
    </source>
</evidence>
<dbReference type="NCBIfam" id="NF033540">
    <property type="entry name" value="transpos_IS701"/>
    <property type="match status" value="1"/>
</dbReference>
<keyword evidence="4" id="KW-1185">Reference proteome</keyword>
<dbReference type="InterPro" id="IPR039365">
    <property type="entry name" value="IS701-like"/>
</dbReference>
<reference evidence="3 4" key="1">
    <citation type="submission" date="2018-06" db="EMBL/GenBank/DDBJ databases">
        <title>Genomic Encyclopedia of Type Strains, Phase IV (KMG-IV): sequencing the most valuable type-strain genomes for metagenomic binning, comparative biology and taxonomic classification.</title>
        <authorList>
            <person name="Goeker M."/>
        </authorList>
    </citation>
    <scope>NUCLEOTIDE SEQUENCE [LARGE SCALE GENOMIC DNA]</scope>
    <source>
        <strain evidence="3 4">DSM 44599</strain>
    </source>
</reference>
<name>A0A366CSY0_9NOCA</name>
<gene>
    <name evidence="3" type="ORF">DFR74_1541</name>
</gene>
<feature type="domain" description="Transposase IS701-like DDE" evidence="2">
    <location>
        <begin position="54"/>
        <end position="281"/>
    </location>
</feature>
<accession>A0A366CSY0</accession>
<keyword evidence="3" id="KW-0378">Hydrolase</keyword>
<dbReference type="GO" id="GO:0004519">
    <property type="term" value="F:endonuclease activity"/>
    <property type="evidence" value="ECO:0007669"/>
    <property type="project" value="UniProtKB-KW"/>
</dbReference>
<dbReference type="Pfam" id="PF13546">
    <property type="entry name" value="DDE_5"/>
    <property type="match status" value="1"/>
</dbReference>
<keyword evidence="3" id="KW-0255">Endonuclease</keyword>